<evidence type="ECO:0000256" key="4">
    <source>
        <dbReference type="SAM" id="MobiDB-lite"/>
    </source>
</evidence>
<dbReference type="AlphaFoldDB" id="A0A2P6NV56"/>
<dbReference type="PROSITE" id="PS50222">
    <property type="entry name" value="EF_HAND_2"/>
    <property type="match status" value="3"/>
</dbReference>
<dbReference type="OrthoDB" id="26525at2759"/>
<feature type="domain" description="EF-hand" evidence="5">
    <location>
        <begin position="111"/>
        <end position="143"/>
    </location>
</feature>
<dbReference type="PROSITE" id="PS00018">
    <property type="entry name" value="EF_HAND_1"/>
    <property type="match status" value="3"/>
</dbReference>
<dbReference type="Proteomes" id="UP000241769">
    <property type="component" value="Unassembled WGS sequence"/>
</dbReference>
<dbReference type="PANTHER" id="PTHR10891">
    <property type="entry name" value="EF-HAND CALCIUM-BINDING DOMAIN CONTAINING PROTEIN"/>
    <property type="match status" value="1"/>
</dbReference>
<dbReference type="Gene3D" id="1.10.238.10">
    <property type="entry name" value="EF-hand"/>
    <property type="match status" value="2"/>
</dbReference>
<dbReference type="InParanoid" id="A0A2P6NV56"/>
<feature type="domain" description="EF-hand" evidence="5">
    <location>
        <begin position="37"/>
        <end position="72"/>
    </location>
</feature>
<dbReference type="Pfam" id="PF13202">
    <property type="entry name" value="EF-hand_5"/>
    <property type="match status" value="1"/>
</dbReference>
<keyword evidence="7" id="KW-1185">Reference proteome</keyword>
<evidence type="ECO:0000313" key="6">
    <source>
        <dbReference type="EMBL" id="PRP87852.1"/>
    </source>
</evidence>
<dbReference type="InterPro" id="IPR011992">
    <property type="entry name" value="EF-hand-dom_pair"/>
</dbReference>
<feature type="region of interest" description="Disordered" evidence="4">
    <location>
        <begin position="233"/>
        <end position="278"/>
    </location>
</feature>
<keyword evidence="1" id="KW-0479">Metal-binding</keyword>
<keyword evidence="2" id="KW-0677">Repeat</keyword>
<evidence type="ECO:0000313" key="7">
    <source>
        <dbReference type="Proteomes" id="UP000241769"/>
    </source>
</evidence>
<dbReference type="Pfam" id="PF13499">
    <property type="entry name" value="EF-hand_7"/>
    <property type="match status" value="1"/>
</dbReference>
<evidence type="ECO:0000256" key="3">
    <source>
        <dbReference type="ARBA" id="ARBA00022837"/>
    </source>
</evidence>
<dbReference type="SUPFAM" id="SSF47473">
    <property type="entry name" value="EF-hand"/>
    <property type="match status" value="1"/>
</dbReference>
<name>A0A2P6NV56_9EUKA</name>
<dbReference type="STRING" id="1890364.A0A2P6NV56"/>
<proteinExistence type="predicted"/>
<dbReference type="EMBL" id="MDYQ01000017">
    <property type="protein sequence ID" value="PRP87852.1"/>
    <property type="molecule type" value="Genomic_DNA"/>
</dbReference>
<dbReference type="InterPro" id="IPR002048">
    <property type="entry name" value="EF_hand_dom"/>
</dbReference>
<dbReference type="SMART" id="SM00054">
    <property type="entry name" value="EFh"/>
    <property type="match status" value="4"/>
</dbReference>
<keyword evidence="3" id="KW-0106">Calcium</keyword>
<dbReference type="GO" id="GO:0005509">
    <property type="term" value="F:calcium ion binding"/>
    <property type="evidence" value="ECO:0007669"/>
    <property type="project" value="InterPro"/>
</dbReference>
<evidence type="ECO:0000259" key="5">
    <source>
        <dbReference type="PROSITE" id="PS50222"/>
    </source>
</evidence>
<feature type="compositionally biased region" description="Polar residues" evidence="4">
    <location>
        <begin position="241"/>
        <end position="257"/>
    </location>
</feature>
<evidence type="ECO:0000256" key="2">
    <source>
        <dbReference type="ARBA" id="ARBA00022737"/>
    </source>
</evidence>
<evidence type="ECO:0000256" key="1">
    <source>
        <dbReference type="ARBA" id="ARBA00022723"/>
    </source>
</evidence>
<reference evidence="6 7" key="1">
    <citation type="journal article" date="2018" name="Genome Biol. Evol.">
        <title>Multiple Roots of Fruiting Body Formation in Amoebozoa.</title>
        <authorList>
            <person name="Hillmann F."/>
            <person name="Forbes G."/>
            <person name="Novohradska S."/>
            <person name="Ferling I."/>
            <person name="Riege K."/>
            <person name="Groth M."/>
            <person name="Westermann M."/>
            <person name="Marz M."/>
            <person name="Spaller T."/>
            <person name="Winckler T."/>
            <person name="Schaap P."/>
            <person name="Glockner G."/>
        </authorList>
    </citation>
    <scope>NUCLEOTIDE SEQUENCE [LARGE SCALE GENOMIC DNA]</scope>
    <source>
        <strain evidence="6 7">Jena</strain>
    </source>
</reference>
<sequence>MRIFDSATSSSYKVKILCETPRVRQNNNNNNNMAKELSKEELKSLWNRFDYNGNGKLSLAEIDKAVIEVYPDLGKDKPALIRAYKAADTSGDGFIEKGEFAKLMKFLFYYDKLYKDFQQLDTNGDRRLTLDEFVKGHEIAGIQGKHTKEEYKKMFDSIDTNHGGYILFEEKVVLSIQPTNRNVQFLRQYISNVGRTSTDEQEGDKVENIFDLFLLFVIEIQIHHDVSRRTGKNAEALPGLGTSTTSMDTRPPSSQRPSKGLARQNHLPPLRSSQKNCVPPCGPAPCTRVTAKACQLSQHGLGWWSI</sequence>
<feature type="domain" description="EF-hand" evidence="5">
    <location>
        <begin position="75"/>
        <end position="110"/>
    </location>
</feature>
<protein>
    <recommendedName>
        <fullName evidence="5">EF-hand domain-containing protein</fullName>
    </recommendedName>
</protein>
<comment type="caution">
    <text evidence="6">The sequence shown here is derived from an EMBL/GenBank/DDBJ whole genome shotgun (WGS) entry which is preliminary data.</text>
</comment>
<dbReference type="InterPro" id="IPR039647">
    <property type="entry name" value="EF_hand_pair_protein_CML-like"/>
</dbReference>
<dbReference type="InterPro" id="IPR018247">
    <property type="entry name" value="EF_Hand_1_Ca_BS"/>
</dbReference>
<dbReference type="CDD" id="cd00051">
    <property type="entry name" value="EFh"/>
    <property type="match status" value="1"/>
</dbReference>
<organism evidence="6 7">
    <name type="scientific">Planoprotostelium fungivorum</name>
    <dbReference type="NCBI Taxonomy" id="1890364"/>
    <lineage>
        <taxon>Eukaryota</taxon>
        <taxon>Amoebozoa</taxon>
        <taxon>Evosea</taxon>
        <taxon>Variosea</taxon>
        <taxon>Cavosteliida</taxon>
        <taxon>Cavosteliaceae</taxon>
        <taxon>Planoprotostelium</taxon>
    </lineage>
</organism>
<accession>A0A2P6NV56</accession>
<gene>
    <name evidence="6" type="ORF">PROFUN_04326</name>
</gene>